<protein>
    <submittedName>
        <fullName evidence="1">Uncharacterized protein</fullName>
    </submittedName>
</protein>
<reference evidence="1" key="3">
    <citation type="submission" date="2025-09" db="UniProtKB">
        <authorList>
            <consortium name="Ensembl"/>
        </authorList>
    </citation>
    <scope>IDENTIFICATION</scope>
</reference>
<proteinExistence type="predicted"/>
<organism evidence="1 2">
    <name type="scientific">Scleropages formosus</name>
    <name type="common">Asian bonytongue</name>
    <name type="synonym">Osteoglossum formosum</name>
    <dbReference type="NCBI Taxonomy" id="113540"/>
    <lineage>
        <taxon>Eukaryota</taxon>
        <taxon>Metazoa</taxon>
        <taxon>Chordata</taxon>
        <taxon>Craniata</taxon>
        <taxon>Vertebrata</taxon>
        <taxon>Euteleostomi</taxon>
        <taxon>Actinopterygii</taxon>
        <taxon>Neopterygii</taxon>
        <taxon>Teleostei</taxon>
        <taxon>Osteoglossocephala</taxon>
        <taxon>Osteoglossomorpha</taxon>
        <taxon>Osteoglossiformes</taxon>
        <taxon>Osteoglossidae</taxon>
        <taxon>Scleropages</taxon>
    </lineage>
</organism>
<sequence length="79" mass="9187">LILSRLLYVCSMWNPWLCYLKCNFVTVRLKFHTIPLGILCLNKYLSGAKHSSKMKLLNASECEMTVVFKCLSQGYYSWS</sequence>
<reference evidence="1" key="2">
    <citation type="submission" date="2025-08" db="UniProtKB">
        <authorList>
            <consortium name="Ensembl"/>
        </authorList>
    </citation>
    <scope>IDENTIFICATION</scope>
</reference>
<evidence type="ECO:0000313" key="2">
    <source>
        <dbReference type="Proteomes" id="UP000694397"/>
    </source>
</evidence>
<evidence type="ECO:0000313" key="1">
    <source>
        <dbReference type="Ensembl" id="ENSSFOP00015002966.2"/>
    </source>
</evidence>
<dbReference type="Ensembl" id="ENSSFOT00015003012.2">
    <property type="protein sequence ID" value="ENSSFOP00015002966.2"/>
    <property type="gene ID" value="ENSSFOG00015001950.2"/>
</dbReference>
<accession>A0A8C9QUR6</accession>
<keyword evidence="2" id="KW-1185">Reference proteome</keyword>
<reference evidence="1 2" key="1">
    <citation type="submission" date="2019-04" db="EMBL/GenBank/DDBJ databases">
        <authorList>
            <consortium name="Wellcome Sanger Institute Data Sharing"/>
        </authorList>
    </citation>
    <scope>NUCLEOTIDE SEQUENCE [LARGE SCALE GENOMIC DNA]</scope>
</reference>
<name>A0A8C9QUR6_SCLFO</name>
<dbReference type="Proteomes" id="UP000694397">
    <property type="component" value="Chromosome 1"/>
</dbReference>
<dbReference type="AlphaFoldDB" id="A0A8C9QUR6"/>